<keyword evidence="2" id="KW-1185">Reference proteome</keyword>
<evidence type="ECO:0000313" key="2">
    <source>
        <dbReference type="Proteomes" id="UP000541352"/>
    </source>
</evidence>
<evidence type="ECO:0000313" key="1">
    <source>
        <dbReference type="EMBL" id="MBB3837034.1"/>
    </source>
</evidence>
<dbReference type="AlphaFoldDB" id="A0A7W5ZJJ6"/>
<organism evidence="1 2">
    <name type="scientific">Runella defluvii</name>
    <dbReference type="NCBI Taxonomy" id="370973"/>
    <lineage>
        <taxon>Bacteria</taxon>
        <taxon>Pseudomonadati</taxon>
        <taxon>Bacteroidota</taxon>
        <taxon>Cytophagia</taxon>
        <taxon>Cytophagales</taxon>
        <taxon>Spirosomataceae</taxon>
        <taxon>Runella</taxon>
    </lineage>
</organism>
<comment type="caution">
    <text evidence="1">The sequence shown here is derived from an EMBL/GenBank/DDBJ whole genome shotgun (WGS) entry which is preliminary data.</text>
</comment>
<dbReference type="RefSeq" id="WP_183971809.1">
    <property type="nucleotide sequence ID" value="NZ_JACIBY010000002.1"/>
</dbReference>
<dbReference type="EMBL" id="JACIBY010000002">
    <property type="protein sequence ID" value="MBB3837034.1"/>
    <property type="molecule type" value="Genomic_DNA"/>
</dbReference>
<sequence length="85" mass="10132">MRYVGDIATTDSYKISLYTWNEKYIVKIEAGPYEQMYKVNQLDFWGDEAALREIFADEVFLKSVFARFQQMHSDFNDVLTRFDLV</sequence>
<accession>A0A7W5ZJJ6</accession>
<dbReference type="Proteomes" id="UP000541352">
    <property type="component" value="Unassembled WGS sequence"/>
</dbReference>
<gene>
    <name evidence="1" type="ORF">FHS57_001028</name>
</gene>
<proteinExistence type="predicted"/>
<name>A0A7W5ZJJ6_9BACT</name>
<protein>
    <submittedName>
        <fullName evidence="1">Uncharacterized protein</fullName>
    </submittedName>
</protein>
<reference evidence="1 2" key="1">
    <citation type="submission" date="2020-08" db="EMBL/GenBank/DDBJ databases">
        <title>Genomic Encyclopedia of Type Strains, Phase IV (KMG-IV): sequencing the most valuable type-strain genomes for metagenomic binning, comparative biology and taxonomic classification.</title>
        <authorList>
            <person name="Goeker M."/>
        </authorList>
    </citation>
    <scope>NUCLEOTIDE SEQUENCE [LARGE SCALE GENOMIC DNA]</scope>
    <source>
        <strain evidence="1 2">DSM 17976</strain>
    </source>
</reference>